<proteinExistence type="predicted"/>
<protein>
    <submittedName>
        <fullName evidence="1">Uncharacterized protein</fullName>
    </submittedName>
</protein>
<evidence type="ECO:0000313" key="1">
    <source>
        <dbReference type="EMBL" id="BAV42347.1"/>
    </source>
</evidence>
<dbReference type="EMBL" id="AP017624">
    <property type="protein sequence ID" value="BAV43217.1"/>
    <property type="molecule type" value="Genomic_DNA"/>
</dbReference>
<dbReference type="RefSeq" id="WP_096371245.1">
    <property type="nucleotide sequence ID" value="NZ_AP017624.1"/>
</dbReference>
<dbReference type="EMBL" id="AP017624">
    <property type="protein sequence ID" value="BAV42347.1"/>
    <property type="molecule type" value="Genomic_DNA"/>
</dbReference>
<sequence length="115" mass="12215">MSQATGNEVPGILVALDWQTLTCQSDAGCTNRATHVVHTHALDHCNRPNLDPFGNVIDILCGDCLGRARAAALVRVNRLGRSSGAYCLTCGAPLSDPGDIIRDVRRCGFNDQPGV</sequence>
<dbReference type="GeneID" id="93438854"/>
<accession>A0A1B4Y5K5</accession>
<organism evidence="1 3">
    <name type="scientific">Mycobacterium ulcerans subsp. shinshuense</name>
    <dbReference type="NCBI Taxonomy" id="1124626"/>
    <lineage>
        <taxon>Bacteria</taxon>
        <taxon>Bacillati</taxon>
        <taxon>Actinomycetota</taxon>
        <taxon>Actinomycetes</taxon>
        <taxon>Mycobacteriales</taxon>
        <taxon>Mycobacteriaceae</taxon>
        <taxon>Mycobacterium</taxon>
        <taxon>Mycobacterium ulcerans group</taxon>
    </lineage>
</organism>
<evidence type="ECO:0000313" key="3">
    <source>
        <dbReference type="Proteomes" id="UP000218067"/>
    </source>
</evidence>
<evidence type="ECO:0000313" key="2">
    <source>
        <dbReference type="EMBL" id="BAV43217.1"/>
    </source>
</evidence>
<reference evidence="1 3" key="1">
    <citation type="submission" date="2016-08" db="EMBL/GenBank/DDBJ databases">
        <title>Complete genome sequence of Mycobacterium shinshuense, a subspecies of M. ulcerans.</title>
        <authorList>
            <person name="Yoshida M."/>
            <person name="Ogura Y."/>
            <person name="Hayashi T."/>
            <person name="Hoshino Y."/>
        </authorList>
    </citation>
    <scope>NUCLEOTIDE SEQUENCE [LARGE SCALE GENOMIC DNA]</scope>
    <source>
        <strain evidence="3">ATCC 33728</strain>
        <strain evidence="1">ATCC33728</strain>
    </source>
</reference>
<gene>
    <name evidence="1" type="ORF">SHTP_3309</name>
    <name evidence="2" type="ORF">SHTP_4283</name>
</gene>
<dbReference type="AlphaFoldDB" id="A0A1B4Y5K5"/>
<dbReference type="Proteomes" id="UP000218067">
    <property type="component" value="Chromosome"/>
</dbReference>
<name>A0A1B4Y5K5_MYCUL</name>